<reference evidence="1 2" key="1">
    <citation type="journal article" date="2018" name="Proc. R. Soc. B">
        <title>A non-coding region near Follistatin controls head colour polymorphism in the Gouldian finch.</title>
        <authorList>
            <person name="Toomey M.B."/>
            <person name="Marques C.I."/>
            <person name="Andrade P."/>
            <person name="Araujo P.M."/>
            <person name="Sabatino S."/>
            <person name="Gazda M.A."/>
            <person name="Afonso S."/>
            <person name="Lopes R.J."/>
            <person name="Corbo J.C."/>
            <person name="Carneiro M."/>
        </authorList>
    </citation>
    <scope>NUCLEOTIDE SEQUENCE [LARGE SCALE GENOMIC DNA]</scope>
    <source>
        <strain evidence="1">Red01</strain>
        <tissue evidence="1">Muscle</tissue>
    </source>
</reference>
<proteinExistence type="predicted"/>
<dbReference type="EMBL" id="QUSF01000005">
    <property type="protein sequence ID" value="RLW09076.1"/>
    <property type="molecule type" value="Genomic_DNA"/>
</dbReference>
<evidence type="ECO:0000313" key="1">
    <source>
        <dbReference type="EMBL" id="RLW09076.1"/>
    </source>
</evidence>
<evidence type="ECO:0000313" key="2">
    <source>
        <dbReference type="Proteomes" id="UP000276834"/>
    </source>
</evidence>
<dbReference type="AlphaFoldDB" id="A0A3L8SVP4"/>
<sequence>MDWQIICLERVQYPVASEQECSRRRHLLRKESKQRNEMEGRRAATATRTWRQIAETSKNALRTHIACS</sequence>
<organism evidence="1 2">
    <name type="scientific">Chloebia gouldiae</name>
    <name type="common">Gouldian finch</name>
    <name type="synonym">Erythrura gouldiae</name>
    <dbReference type="NCBI Taxonomy" id="44316"/>
    <lineage>
        <taxon>Eukaryota</taxon>
        <taxon>Metazoa</taxon>
        <taxon>Chordata</taxon>
        <taxon>Craniata</taxon>
        <taxon>Vertebrata</taxon>
        <taxon>Euteleostomi</taxon>
        <taxon>Archelosauria</taxon>
        <taxon>Archosauria</taxon>
        <taxon>Dinosauria</taxon>
        <taxon>Saurischia</taxon>
        <taxon>Theropoda</taxon>
        <taxon>Coelurosauria</taxon>
        <taxon>Aves</taxon>
        <taxon>Neognathae</taxon>
        <taxon>Neoaves</taxon>
        <taxon>Telluraves</taxon>
        <taxon>Australaves</taxon>
        <taxon>Passeriformes</taxon>
        <taxon>Passeroidea</taxon>
        <taxon>Passeridae</taxon>
        <taxon>Chloebia</taxon>
    </lineage>
</organism>
<name>A0A3L8SVP4_CHLGU</name>
<keyword evidence="2" id="KW-1185">Reference proteome</keyword>
<gene>
    <name evidence="1" type="ORF">DV515_00002707</name>
</gene>
<accession>A0A3L8SVP4</accession>
<protein>
    <submittedName>
        <fullName evidence="1">Uncharacterized protein</fullName>
    </submittedName>
</protein>
<dbReference type="Proteomes" id="UP000276834">
    <property type="component" value="Unassembled WGS sequence"/>
</dbReference>
<comment type="caution">
    <text evidence="1">The sequence shown here is derived from an EMBL/GenBank/DDBJ whole genome shotgun (WGS) entry which is preliminary data.</text>
</comment>